<organism evidence="2 3">
    <name type="scientific">Vespula pensylvanica</name>
    <name type="common">Western yellow jacket</name>
    <name type="synonym">Wasp</name>
    <dbReference type="NCBI Taxonomy" id="30213"/>
    <lineage>
        <taxon>Eukaryota</taxon>
        <taxon>Metazoa</taxon>
        <taxon>Ecdysozoa</taxon>
        <taxon>Arthropoda</taxon>
        <taxon>Hexapoda</taxon>
        <taxon>Insecta</taxon>
        <taxon>Pterygota</taxon>
        <taxon>Neoptera</taxon>
        <taxon>Endopterygota</taxon>
        <taxon>Hymenoptera</taxon>
        <taxon>Apocrita</taxon>
        <taxon>Aculeata</taxon>
        <taxon>Vespoidea</taxon>
        <taxon>Vespidae</taxon>
        <taxon>Vespinae</taxon>
        <taxon>Vespula</taxon>
    </lineage>
</organism>
<evidence type="ECO:0000313" key="3">
    <source>
        <dbReference type="Proteomes" id="UP000600918"/>
    </source>
</evidence>
<feature type="region of interest" description="Disordered" evidence="1">
    <location>
        <begin position="172"/>
        <end position="213"/>
    </location>
</feature>
<name>A0A834JST2_VESPE</name>
<protein>
    <submittedName>
        <fullName evidence="2">Uncharacterized protein</fullName>
    </submittedName>
</protein>
<feature type="compositionally biased region" description="Basic and acidic residues" evidence="1">
    <location>
        <begin position="204"/>
        <end position="213"/>
    </location>
</feature>
<dbReference type="Proteomes" id="UP000600918">
    <property type="component" value="Unassembled WGS sequence"/>
</dbReference>
<evidence type="ECO:0000313" key="2">
    <source>
        <dbReference type="EMBL" id="KAF7394183.1"/>
    </source>
</evidence>
<accession>A0A834JST2</accession>
<dbReference type="EMBL" id="JACSDY010000021">
    <property type="protein sequence ID" value="KAF7394183.1"/>
    <property type="molecule type" value="Genomic_DNA"/>
</dbReference>
<sequence>MDWMRRQDIKEESAETPAVLTPEDADECYFEEDTSIDEGMAASLVLTFLPQLFFLLGLGSRNLENNIVTSCVAPLSQAFPVRVFMITVSADTDSRQNFCDGKRSDEAAERWCKNLENSAWANGYYCLAPDWRDPHAKNAFQPRCFRANKRLDEIKEFITDCIKSQEVPWPRGMPFITKSEGPRGHENERFDRRSPLGPHRSRHKENPKDFLAN</sequence>
<keyword evidence="3" id="KW-1185">Reference proteome</keyword>
<comment type="caution">
    <text evidence="2">The sequence shown here is derived from an EMBL/GenBank/DDBJ whole genome shotgun (WGS) entry which is preliminary data.</text>
</comment>
<feature type="compositionally biased region" description="Basic and acidic residues" evidence="1">
    <location>
        <begin position="180"/>
        <end position="194"/>
    </location>
</feature>
<reference evidence="2" key="1">
    <citation type="journal article" date="2020" name="G3 (Bethesda)">
        <title>High-Quality Assemblies for Three Invasive Social Wasps from the &lt;i&gt;Vespula&lt;/i&gt; Genus.</title>
        <authorList>
            <person name="Harrop T.W.R."/>
            <person name="Guhlin J."/>
            <person name="McLaughlin G.M."/>
            <person name="Permina E."/>
            <person name="Stockwell P."/>
            <person name="Gilligan J."/>
            <person name="Le Lec M.F."/>
            <person name="Gruber M.A.M."/>
            <person name="Quinn O."/>
            <person name="Lovegrove M."/>
            <person name="Duncan E.J."/>
            <person name="Remnant E.J."/>
            <person name="Van Eeckhoven J."/>
            <person name="Graham B."/>
            <person name="Knapp R.A."/>
            <person name="Langford K.W."/>
            <person name="Kronenberg Z."/>
            <person name="Press M.O."/>
            <person name="Eacker S.M."/>
            <person name="Wilson-Rankin E.E."/>
            <person name="Purcell J."/>
            <person name="Lester P.J."/>
            <person name="Dearden P.K."/>
        </authorList>
    </citation>
    <scope>NUCLEOTIDE SEQUENCE</scope>
    <source>
        <strain evidence="2">Volc-1</strain>
    </source>
</reference>
<evidence type="ECO:0000256" key="1">
    <source>
        <dbReference type="SAM" id="MobiDB-lite"/>
    </source>
</evidence>
<proteinExistence type="predicted"/>
<dbReference type="AlphaFoldDB" id="A0A834JST2"/>
<gene>
    <name evidence="2" type="ORF">H0235_016778</name>
</gene>